<dbReference type="Pfam" id="PF05283">
    <property type="entry name" value="MGC-24"/>
    <property type="match status" value="1"/>
</dbReference>
<dbReference type="GO" id="GO:0005764">
    <property type="term" value="C:lysosome"/>
    <property type="evidence" value="ECO:0007669"/>
    <property type="project" value="TreeGrafter"/>
</dbReference>
<evidence type="ECO:0000313" key="12">
    <source>
        <dbReference type="Proteomes" id="UP000694906"/>
    </source>
</evidence>
<comment type="similarity">
    <text evidence="2">Belongs to the CD164 family.</text>
</comment>
<dbReference type="RefSeq" id="XP_004874021.1">
    <property type="nucleotide sequence ID" value="XM_004873964.3"/>
</dbReference>
<protein>
    <submittedName>
        <fullName evidence="11">Sialomucin core protein 24 isoform 2</fullName>
    </submittedName>
    <submittedName>
        <fullName evidence="13">Sialomucin core protein 24 isoform X1</fullName>
    </submittedName>
</protein>
<keyword evidence="4 10" id="KW-0732">Signal</keyword>
<sequence>MSGVSRLLLWAATCLAALCLQNALSVNPNVTATPTGTANTTLVPTKIVLTTVTSTPSPTIPTPETCENHKSCFSCSNSSIANTTCYWIECKEASKSYCSDNSTVSVSNCSMVNNISSCSVPPPPPVPTNTTAKTTTPPSPSSTTVTTTGAANTTLTPTLEPVRKSTFDAASFIGGIVLVLGVQAVIFFLYKFCKSKERNYHTL</sequence>
<feature type="signal peptide" evidence="10">
    <location>
        <begin position="1"/>
        <end position="25"/>
    </location>
</feature>
<dbReference type="AlphaFoldDB" id="A0A0P6JG80"/>
<feature type="chain" id="PRO_5044545403" evidence="10">
    <location>
        <begin position="26"/>
        <end position="203"/>
    </location>
</feature>
<evidence type="ECO:0000256" key="4">
    <source>
        <dbReference type="ARBA" id="ARBA00022729"/>
    </source>
</evidence>
<proteinExistence type="inferred from homology"/>
<evidence type="ECO:0000256" key="6">
    <source>
        <dbReference type="ARBA" id="ARBA00023136"/>
    </source>
</evidence>
<keyword evidence="5 9" id="KW-1133">Transmembrane helix</keyword>
<dbReference type="OrthoDB" id="6160056at2759"/>
<dbReference type="GO" id="GO:0005768">
    <property type="term" value="C:endosome"/>
    <property type="evidence" value="ECO:0007669"/>
    <property type="project" value="TreeGrafter"/>
</dbReference>
<dbReference type="KEGG" id="hgl:101701393"/>
<evidence type="ECO:0000256" key="5">
    <source>
        <dbReference type="ARBA" id="ARBA00022989"/>
    </source>
</evidence>
<feature type="region of interest" description="Disordered" evidence="8">
    <location>
        <begin position="121"/>
        <end position="148"/>
    </location>
</feature>
<feature type="transmembrane region" description="Helical" evidence="9">
    <location>
        <begin position="169"/>
        <end position="190"/>
    </location>
</feature>
<dbReference type="EMBL" id="GEBF01000015">
    <property type="protein sequence ID" value="JAO03618.1"/>
    <property type="molecule type" value="Transcribed_RNA"/>
</dbReference>
<name>A0A0P6JG80_HETGA</name>
<evidence type="ECO:0000313" key="11">
    <source>
        <dbReference type="EMBL" id="JAO03618.1"/>
    </source>
</evidence>
<keyword evidence="6 9" id="KW-0472">Membrane</keyword>
<dbReference type="PANTHER" id="PTHR11337">
    <property type="entry name" value="MUCIN/PORIMIN"/>
    <property type="match status" value="1"/>
</dbReference>
<evidence type="ECO:0000256" key="10">
    <source>
        <dbReference type="SAM" id="SignalP"/>
    </source>
</evidence>
<dbReference type="GeneID" id="101701393"/>
<dbReference type="PRINTS" id="PR01701">
    <property type="entry name" value="CD164ANTIGEN"/>
</dbReference>
<evidence type="ECO:0000256" key="3">
    <source>
        <dbReference type="ARBA" id="ARBA00022692"/>
    </source>
</evidence>
<keyword evidence="3 9" id="KW-0812">Transmembrane</keyword>
<dbReference type="CTD" id="8763"/>
<gene>
    <name evidence="11" type="primary">CD164</name>
    <name evidence="13" type="synonym">Cd164</name>
</gene>
<keyword evidence="7" id="KW-0325">Glycoprotein</keyword>
<evidence type="ECO:0000256" key="1">
    <source>
        <dbReference type="ARBA" id="ARBA00004479"/>
    </source>
</evidence>
<evidence type="ECO:0000256" key="7">
    <source>
        <dbReference type="ARBA" id="ARBA00023180"/>
    </source>
</evidence>
<accession>A0A0P6JG80</accession>
<organism evidence="11">
    <name type="scientific">Heterocephalus glaber</name>
    <name type="common">Naked mole rat</name>
    <dbReference type="NCBI Taxonomy" id="10181"/>
    <lineage>
        <taxon>Eukaryota</taxon>
        <taxon>Metazoa</taxon>
        <taxon>Chordata</taxon>
        <taxon>Craniata</taxon>
        <taxon>Vertebrata</taxon>
        <taxon>Euteleostomi</taxon>
        <taxon>Mammalia</taxon>
        <taxon>Eutheria</taxon>
        <taxon>Euarchontoglires</taxon>
        <taxon>Glires</taxon>
        <taxon>Rodentia</taxon>
        <taxon>Hystricomorpha</taxon>
        <taxon>Bathyergidae</taxon>
        <taxon>Heterocephalus</taxon>
    </lineage>
</organism>
<dbReference type="PANTHER" id="PTHR11337:SF12">
    <property type="entry name" value="SIALOMUCIN CORE PROTEIN 24"/>
    <property type="match status" value="1"/>
</dbReference>
<feature type="compositionally biased region" description="Low complexity" evidence="8">
    <location>
        <begin position="128"/>
        <end position="148"/>
    </location>
</feature>
<dbReference type="OMA" id="CFWMECK"/>
<reference evidence="11" key="1">
    <citation type="submission" date="2015-10" db="EMBL/GenBank/DDBJ databases">
        <title>FRAMA: From RNA-seq data to annotated mRNA assemblies.</title>
        <authorList>
            <person name="Bens M."/>
            <person name="Sahm A."/>
            <person name="Jahn N."/>
            <person name="Morhart M."/>
            <person name="Holtze S."/>
            <person name="Hildebrandt T.B."/>
            <person name="Platzer M."/>
            <person name="Szafranski K."/>
        </authorList>
    </citation>
    <scope>NUCLEOTIDE SEQUENCE</scope>
    <source>
        <tissue evidence="11">Kidney</tissue>
    </source>
</reference>
<evidence type="ECO:0000256" key="8">
    <source>
        <dbReference type="SAM" id="MobiDB-lite"/>
    </source>
</evidence>
<dbReference type="GO" id="GO:0016020">
    <property type="term" value="C:membrane"/>
    <property type="evidence" value="ECO:0007669"/>
    <property type="project" value="UniProtKB-SubCell"/>
</dbReference>
<dbReference type="InterPro" id="IPR007947">
    <property type="entry name" value="CD164_MGC24"/>
</dbReference>
<comment type="subcellular location">
    <subcellularLocation>
        <location evidence="1">Membrane</location>
        <topology evidence="1">Single-pass type I membrane protein</topology>
    </subcellularLocation>
</comment>
<evidence type="ECO:0000256" key="2">
    <source>
        <dbReference type="ARBA" id="ARBA00005341"/>
    </source>
</evidence>
<keyword evidence="12" id="KW-1185">Reference proteome</keyword>
<evidence type="ECO:0000256" key="9">
    <source>
        <dbReference type="SAM" id="Phobius"/>
    </source>
</evidence>
<dbReference type="Proteomes" id="UP000694906">
    <property type="component" value="Unplaced"/>
</dbReference>
<reference evidence="13" key="2">
    <citation type="submission" date="2025-04" db="UniProtKB">
        <authorList>
            <consortium name="RefSeq"/>
        </authorList>
    </citation>
    <scope>IDENTIFICATION</scope>
</reference>
<evidence type="ECO:0000313" key="13">
    <source>
        <dbReference type="RefSeq" id="XP_004874021.1"/>
    </source>
</evidence>